<evidence type="ECO:0000313" key="5">
    <source>
        <dbReference type="Proteomes" id="UP000013047"/>
    </source>
</evidence>
<dbReference type="InterPro" id="IPR006016">
    <property type="entry name" value="UspA"/>
</dbReference>
<evidence type="ECO:0000259" key="3">
    <source>
        <dbReference type="Pfam" id="PF00582"/>
    </source>
</evidence>
<evidence type="ECO:0000256" key="2">
    <source>
        <dbReference type="PIRNR" id="PIRNR006276"/>
    </source>
</evidence>
<dbReference type="Proteomes" id="UP000013047">
    <property type="component" value="Unassembled WGS sequence"/>
</dbReference>
<dbReference type="InterPro" id="IPR006015">
    <property type="entry name" value="Universal_stress_UspA"/>
</dbReference>
<name>N6Z2V0_9RHOO</name>
<keyword evidence="5" id="KW-1185">Reference proteome</keyword>
<protein>
    <recommendedName>
        <fullName evidence="2">Universal stress protein</fullName>
    </recommendedName>
</protein>
<comment type="subcellular location">
    <subcellularLocation>
        <location evidence="2">Cytoplasm</location>
    </subcellularLocation>
</comment>
<comment type="caution">
    <text evidence="4">The sequence shown here is derived from an EMBL/GenBank/DDBJ whole genome shotgun (WGS) entry which is preliminary data.</text>
</comment>
<comment type="similarity">
    <text evidence="1 2">Belongs to the universal stress protein A family.</text>
</comment>
<dbReference type="PRINTS" id="PR01438">
    <property type="entry name" value="UNVRSLSTRESS"/>
</dbReference>
<dbReference type="GO" id="GO:0005737">
    <property type="term" value="C:cytoplasm"/>
    <property type="evidence" value="ECO:0007669"/>
    <property type="project" value="UniProtKB-SubCell"/>
</dbReference>
<organism evidence="4 5">
    <name type="scientific">Thauera phenylacetica B4P</name>
    <dbReference type="NCBI Taxonomy" id="1234382"/>
    <lineage>
        <taxon>Bacteria</taxon>
        <taxon>Pseudomonadati</taxon>
        <taxon>Pseudomonadota</taxon>
        <taxon>Betaproteobacteria</taxon>
        <taxon>Rhodocyclales</taxon>
        <taxon>Zoogloeaceae</taxon>
        <taxon>Thauera</taxon>
    </lineage>
</organism>
<dbReference type="OrthoDB" id="5295044at2"/>
<dbReference type="CDD" id="cd00293">
    <property type="entry name" value="USP-like"/>
    <property type="match status" value="1"/>
</dbReference>
<dbReference type="RefSeq" id="WP_004357800.1">
    <property type="nucleotide sequence ID" value="NZ_AMXF01000018.1"/>
</dbReference>
<dbReference type="Gene3D" id="3.40.50.620">
    <property type="entry name" value="HUPs"/>
    <property type="match status" value="1"/>
</dbReference>
<dbReference type="SUPFAM" id="SSF52402">
    <property type="entry name" value="Adenine nucleotide alpha hydrolases-like"/>
    <property type="match status" value="1"/>
</dbReference>
<sequence length="140" mass="14524">MYKHILVPVDGSDLSTKSFREGVELAKAIGARVTAVSVVIASHAPRGAGTAMLGKHVLEDAAEEYLKGVAAIAREAGVAVETFYVVGDSPHEEIIAAAKARGCDLICMGSHGRSLLAGLFLGNEAASVITGCRIPVLIIR</sequence>
<dbReference type="PANTHER" id="PTHR46268:SF6">
    <property type="entry name" value="UNIVERSAL STRESS PROTEIN UP12"/>
    <property type="match status" value="1"/>
</dbReference>
<evidence type="ECO:0000313" key="4">
    <source>
        <dbReference type="EMBL" id="ENO98225.1"/>
    </source>
</evidence>
<accession>N6Z2V0</accession>
<dbReference type="PIRSF" id="PIRSF006276">
    <property type="entry name" value="UspA"/>
    <property type="match status" value="1"/>
</dbReference>
<dbReference type="InterPro" id="IPR014729">
    <property type="entry name" value="Rossmann-like_a/b/a_fold"/>
</dbReference>
<reference evidence="4 5" key="1">
    <citation type="submission" date="2012-09" db="EMBL/GenBank/DDBJ databases">
        <title>Draft Genome Sequences of 6 Strains from Genus Thauera.</title>
        <authorList>
            <person name="Liu B."/>
            <person name="Shapleigh J.P."/>
            <person name="Frostegard A.H."/>
        </authorList>
    </citation>
    <scope>NUCLEOTIDE SEQUENCE [LARGE SCALE GENOMIC DNA]</scope>
    <source>
        <strain evidence="4 5">B4P</strain>
    </source>
</reference>
<dbReference type="PANTHER" id="PTHR46268">
    <property type="entry name" value="STRESS RESPONSE PROTEIN NHAX"/>
    <property type="match status" value="1"/>
</dbReference>
<keyword evidence="2" id="KW-0963">Cytoplasm</keyword>
<feature type="domain" description="UspA" evidence="3">
    <location>
        <begin position="1"/>
        <end position="140"/>
    </location>
</feature>
<proteinExistence type="inferred from homology"/>
<dbReference type="Pfam" id="PF00582">
    <property type="entry name" value="Usp"/>
    <property type="match status" value="1"/>
</dbReference>
<dbReference type="AlphaFoldDB" id="N6Z2V0"/>
<dbReference type="EMBL" id="AMXF01000018">
    <property type="protein sequence ID" value="ENO98225.1"/>
    <property type="molecule type" value="Genomic_DNA"/>
</dbReference>
<gene>
    <name evidence="4" type="ORF">C667_04990</name>
</gene>
<evidence type="ECO:0000256" key="1">
    <source>
        <dbReference type="ARBA" id="ARBA00008791"/>
    </source>
</evidence>